<proteinExistence type="predicted"/>
<evidence type="ECO:0000313" key="3">
    <source>
        <dbReference type="Proteomes" id="UP001281003"/>
    </source>
</evidence>
<comment type="caution">
    <text evidence="2">The sequence shown here is derived from an EMBL/GenBank/DDBJ whole genome shotgun (WGS) entry which is preliminary data.</text>
</comment>
<keyword evidence="3" id="KW-1185">Reference proteome</keyword>
<reference evidence="2" key="2">
    <citation type="submission" date="2023-07" db="EMBL/GenBank/DDBJ databases">
        <authorList>
            <consortium name="Lawrence Berkeley National Laboratory"/>
            <person name="Haridas S."/>
            <person name="Hensen N."/>
            <person name="Bonometti L."/>
            <person name="Westerberg I."/>
            <person name="Brannstrom I.O."/>
            <person name="Guillou S."/>
            <person name="Cros-Aarteil S."/>
            <person name="Calhoun S."/>
            <person name="Kuo A."/>
            <person name="Mondo S."/>
            <person name="Pangilinan J."/>
            <person name="Riley R."/>
            <person name="LaButti K."/>
            <person name="Andreopoulos B."/>
            <person name="Lipzen A."/>
            <person name="Chen C."/>
            <person name="Yanf M."/>
            <person name="Daum C."/>
            <person name="Ng V."/>
            <person name="Clum A."/>
            <person name="Steindorff A."/>
            <person name="Ohm R."/>
            <person name="Martin F."/>
            <person name="Silar P."/>
            <person name="Natvig D."/>
            <person name="Lalanne C."/>
            <person name="Gautier V."/>
            <person name="Ament-velasquez S.L."/>
            <person name="Kruys A."/>
            <person name="Hutchinson M.I."/>
            <person name="Powell A.J."/>
            <person name="Barry K."/>
            <person name="Miller A.N."/>
            <person name="Grigoriev I.V."/>
            <person name="Debuchy R."/>
            <person name="Gladieux P."/>
            <person name="Thoren M.H."/>
            <person name="Johannesson H."/>
        </authorList>
    </citation>
    <scope>NUCLEOTIDE SEQUENCE</scope>
    <source>
        <strain evidence="2">FGSC 1904</strain>
    </source>
</reference>
<name>A0AAE0UAD0_SORBR</name>
<feature type="signal peptide" evidence="1">
    <location>
        <begin position="1"/>
        <end position="15"/>
    </location>
</feature>
<gene>
    <name evidence="2" type="ORF">B0T20DRAFT_417318</name>
</gene>
<feature type="chain" id="PRO_5042022517" description="Secreted protein" evidence="1">
    <location>
        <begin position="16"/>
        <end position="70"/>
    </location>
</feature>
<dbReference type="AlphaFoldDB" id="A0AAE0UAD0"/>
<sequence length="70" mass="7618">MASAANLAMWPGCLALPIRGATVSYVGRRSGTRSLERYLKRKARAANVHSITSTSCTLLARSTIRRRARG</sequence>
<reference evidence="2" key="1">
    <citation type="journal article" date="2023" name="Mol. Phylogenet. Evol.">
        <title>Genome-scale phylogeny and comparative genomics of the fungal order Sordariales.</title>
        <authorList>
            <person name="Hensen N."/>
            <person name="Bonometti L."/>
            <person name="Westerberg I."/>
            <person name="Brannstrom I.O."/>
            <person name="Guillou S."/>
            <person name="Cros-Aarteil S."/>
            <person name="Calhoun S."/>
            <person name="Haridas S."/>
            <person name="Kuo A."/>
            <person name="Mondo S."/>
            <person name="Pangilinan J."/>
            <person name="Riley R."/>
            <person name="LaButti K."/>
            <person name="Andreopoulos B."/>
            <person name="Lipzen A."/>
            <person name="Chen C."/>
            <person name="Yan M."/>
            <person name="Daum C."/>
            <person name="Ng V."/>
            <person name="Clum A."/>
            <person name="Steindorff A."/>
            <person name="Ohm R.A."/>
            <person name="Martin F."/>
            <person name="Silar P."/>
            <person name="Natvig D.O."/>
            <person name="Lalanne C."/>
            <person name="Gautier V."/>
            <person name="Ament-Velasquez S.L."/>
            <person name="Kruys A."/>
            <person name="Hutchinson M.I."/>
            <person name="Powell A.J."/>
            <person name="Barry K."/>
            <person name="Miller A.N."/>
            <person name="Grigoriev I.V."/>
            <person name="Debuchy R."/>
            <person name="Gladieux P."/>
            <person name="Hiltunen Thoren M."/>
            <person name="Johannesson H."/>
        </authorList>
    </citation>
    <scope>NUCLEOTIDE SEQUENCE</scope>
    <source>
        <strain evidence="2">FGSC 1904</strain>
    </source>
</reference>
<keyword evidence="1" id="KW-0732">Signal</keyword>
<evidence type="ECO:0000313" key="2">
    <source>
        <dbReference type="EMBL" id="KAK3396279.1"/>
    </source>
</evidence>
<evidence type="ECO:0008006" key="4">
    <source>
        <dbReference type="Google" id="ProtNLM"/>
    </source>
</evidence>
<protein>
    <recommendedName>
        <fullName evidence="4">Secreted protein</fullName>
    </recommendedName>
</protein>
<dbReference type="Proteomes" id="UP001281003">
    <property type="component" value="Unassembled WGS sequence"/>
</dbReference>
<evidence type="ECO:0000256" key="1">
    <source>
        <dbReference type="SAM" id="SignalP"/>
    </source>
</evidence>
<accession>A0AAE0UAD0</accession>
<organism evidence="2 3">
    <name type="scientific">Sordaria brevicollis</name>
    <dbReference type="NCBI Taxonomy" id="83679"/>
    <lineage>
        <taxon>Eukaryota</taxon>
        <taxon>Fungi</taxon>
        <taxon>Dikarya</taxon>
        <taxon>Ascomycota</taxon>
        <taxon>Pezizomycotina</taxon>
        <taxon>Sordariomycetes</taxon>
        <taxon>Sordariomycetidae</taxon>
        <taxon>Sordariales</taxon>
        <taxon>Sordariaceae</taxon>
        <taxon>Sordaria</taxon>
    </lineage>
</organism>
<dbReference type="EMBL" id="JAUTDP010000009">
    <property type="protein sequence ID" value="KAK3396279.1"/>
    <property type="molecule type" value="Genomic_DNA"/>
</dbReference>